<gene>
    <name evidence="2" type="ORF">APLA_LOCUS14884</name>
</gene>
<dbReference type="AlphaFoldDB" id="A0A8S1B933"/>
<organism evidence="2 3">
    <name type="scientific">Arctia plantaginis</name>
    <name type="common">Wood tiger moth</name>
    <name type="synonym">Phalaena plantaginis</name>
    <dbReference type="NCBI Taxonomy" id="874455"/>
    <lineage>
        <taxon>Eukaryota</taxon>
        <taxon>Metazoa</taxon>
        <taxon>Ecdysozoa</taxon>
        <taxon>Arthropoda</taxon>
        <taxon>Hexapoda</taxon>
        <taxon>Insecta</taxon>
        <taxon>Pterygota</taxon>
        <taxon>Neoptera</taxon>
        <taxon>Endopterygota</taxon>
        <taxon>Lepidoptera</taxon>
        <taxon>Glossata</taxon>
        <taxon>Ditrysia</taxon>
        <taxon>Noctuoidea</taxon>
        <taxon>Erebidae</taxon>
        <taxon>Arctiinae</taxon>
        <taxon>Arctia</taxon>
    </lineage>
</organism>
<sequence length="114" mass="12574">MAFDRVPRAALWIVRERYGCAPKFANCPKFENCFTTQFPVTSGVKQGCVMAPTLFAIYFSAVMNDAIKKSGNGQTLSVGMDRFGQYSTNRASKQNAKSLLSPLPKLNMPTMPVL</sequence>
<feature type="domain" description="Reverse transcriptase" evidence="1">
    <location>
        <begin position="2"/>
        <end position="81"/>
    </location>
</feature>
<reference evidence="2 3" key="1">
    <citation type="submission" date="2020-04" db="EMBL/GenBank/DDBJ databases">
        <authorList>
            <person name="Wallbank WR R."/>
            <person name="Pardo Diaz C."/>
            <person name="Kozak K."/>
            <person name="Martin S."/>
            <person name="Jiggins C."/>
            <person name="Moest M."/>
            <person name="Warren A I."/>
            <person name="Byers J.R.P. K."/>
            <person name="Montejo-Kovacevich G."/>
            <person name="Yen C E."/>
        </authorList>
    </citation>
    <scope>NUCLEOTIDE SEQUENCE [LARGE SCALE GENOMIC DNA]</scope>
</reference>
<dbReference type="EMBL" id="CADEBC010000574">
    <property type="protein sequence ID" value="CAB3255373.1"/>
    <property type="molecule type" value="Genomic_DNA"/>
</dbReference>
<accession>A0A8S1B933</accession>
<keyword evidence="3" id="KW-1185">Reference proteome</keyword>
<evidence type="ECO:0000259" key="1">
    <source>
        <dbReference type="Pfam" id="PF00078"/>
    </source>
</evidence>
<evidence type="ECO:0000313" key="2">
    <source>
        <dbReference type="EMBL" id="CAB3255373.1"/>
    </source>
</evidence>
<dbReference type="Pfam" id="PF00078">
    <property type="entry name" value="RVT_1"/>
    <property type="match status" value="1"/>
</dbReference>
<dbReference type="InterPro" id="IPR000477">
    <property type="entry name" value="RT_dom"/>
</dbReference>
<proteinExistence type="predicted"/>
<comment type="caution">
    <text evidence="2">The sequence shown here is derived from an EMBL/GenBank/DDBJ whole genome shotgun (WGS) entry which is preliminary data.</text>
</comment>
<evidence type="ECO:0000313" key="3">
    <source>
        <dbReference type="Proteomes" id="UP000494106"/>
    </source>
</evidence>
<name>A0A8S1B933_ARCPL</name>
<dbReference type="OrthoDB" id="425681at2759"/>
<protein>
    <recommendedName>
        <fullName evidence="1">Reverse transcriptase domain-containing protein</fullName>
    </recommendedName>
</protein>
<dbReference type="Proteomes" id="UP000494106">
    <property type="component" value="Unassembled WGS sequence"/>
</dbReference>